<dbReference type="Proteomes" id="UP000694850">
    <property type="component" value="Unplaced"/>
</dbReference>
<name>A0AC54Z180_ORYAF</name>
<protein>
    <submittedName>
        <fullName evidence="2">T-cell surface glycoprotein CD4</fullName>
    </submittedName>
</protein>
<evidence type="ECO:0000313" key="2">
    <source>
        <dbReference type="RefSeq" id="XP_042636387.1"/>
    </source>
</evidence>
<reference evidence="2" key="1">
    <citation type="submission" date="2025-08" db="UniProtKB">
        <authorList>
            <consortium name="RefSeq"/>
        </authorList>
    </citation>
    <scope>IDENTIFICATION</scope>
</reference>
<sequence>MRNEKRQGGKEEQEQNRLLECPALFVVQVPAHLSKATMNWRTSLRQLLLMLQLVSFPAVTQGKELVLGEAGKKVELPCKASQKKNMLFTWKHSNETRILRNQLSFSLCVPGPSGLKSRLECKRNLWDQGYFPLIIKNLEMKDSGDYVCEVENKKEVVQLLVFRLTARPGVHVLKGQSLTLTLESPSDSSPSVQWKGPWDKSKNEGKSLSVSQVGLQHSGTWTCTASQNQKTLELQINILVLAFQKESHTVYKKYGEKVEFSFPLTFKDEDLSGELRWQTEGASSPKSWITFSLKDNKVSVTASTQNKLQMNETPLHITLPQALPQYAGSGNLTLDLTKGKLHQKVSLVVMKVTQLLSNLICEVLGPISPMMTLSLQLENQTAKVSKQQKLVEVSDPEVGTWWCLLSDNGKVLLKSKIEVLPKDEFLRPPVMLLAAGLGGGIGLLLFIGFCIFYCIRSRNRRRQAERMSQIKKLLSEKKTCQCSQLPLPGKPPKCCQGSSLSTLYPYSFPSGISLS</sequence>
<dbReference type="RefSeq" id="XP_042636387.1">
    <property type="nucleotide sequence ID" value="XM_042780453.1"/>
</dbReference>
<accession>A0AC54Z180</accession>
<proteinExistence type="predicted"/>
<keyword evidence="1" id="KW-1185">Reference proteome</keyword>
<gene>
    <name evidence="2" type="primary">CD4</name>
</gene>
<organism evidence="1 2">
    <name type="scientific">Orycteropus afer afer</name>
    <dbReference type="NCBI Taxonomy" id="1230840"/>
    <lineage>
        <taxon>Eukaryota</taxon>
        <taxon>Metazoa</taxon>
        <taxon>Chordata</taxon>
        <taxon>Craniata</taxon>
        <taxon>Vertebrata</taxon>
        <taxon>Euteleostomi</taxon>
        <taxon>Mammalia</taxon>
        <taxon>Eutheria</taxon>
        <taxon>Afrotheria</taxon>
        <taxon>Tubulidentata</taxon>
        <taxon>Orycteropodidae</taxon>
        <taxon>Orycteropus</taxon>
    </lineage>
</organism>
<evidence type="ECO:0000313" key="1">
    <source>
        <dbReference type="Proteomes" id="UP000694850"/>
    </source>
</evidence>